<proteinExistence type="predicted"/>
<dbReference type="GO" id="GO:0006363">
    <property type="term" value="P:termination of RNA polymerase I transcription"/>
    <property type="evidence" value="ECO:0007669"/>
    <property type="project" value="TreeGrafter"/>
</dbReference>
<evidence type="ECO:0000256" key="6">
    <source>
        <dbReference type="ARBA" id="ARBA00022833"/>
    </source>
</evidence>
<dbReference type="InterPro" id="IPR034004">
    <property type="entry name" value="Zn_ribbon_RPA12_C"/>
</dbReference>
<dbReference type="GO" id="GO:0003676">
    <property type="term" value="F:nucleic acid binding"/>
    <property type="evidence" value="ECO:0007669"/>
    <property type="project" value="InterPro"/>
</dbReference>
<dbReference type="SMART" id="SM00440">
    <property type="entry name" value="ZnF_C2C2"/>
    <property type="match status" value="1"/>
</dbReference>
<dbReference type="Gene3D" id="2.20.25.10">
    <property type="match status" value="1"/>
</dbReference>
<organism evidence="14">
    <name type="scientific">Hydatigena taeniaeformis</name>
    <name type="common">Feline tapeworm</name>
    <name type="synonym">Taenia taeniaeformis</name>
    <dbReference type="NCBI Taxonomy" id="6205"/>
    <lineage>
        <taxon>Eukaryota</taxon>
        <taxon>Metazoa</taxon>
        <taxon>Spiralia</taxon>
        <taxon>Lophotrochozoa</taxon>
        <taxon>Platyhelminthes</taxon>
        <taxon>Cestoda</taxon>
        <taxon>Eucestoda</taxon>
        <taxon>Cyclophyllidea</taxon>
        <taxon>Taeniidae</taxon>
        <taxon>Hydatigera</taxon>
    </lineage>
</organism>
<evidence type="ECO:0000256" key="2">
    <source>
        <dbReference type="ARBA" id="ARBA00018784"/>
    </source>
</evidence>
<dbReference type="Proteomes" id="UP000274429">
    <property type="component" value="Unassembled WGS sequence"/>
</dbReference>
<evidence type="ECO:0000256" key="10">
    <source>
        <dbReference type="PROSITE-ProRule" id="PRU00472"/>
    </source>
</evidence>
<reference evidence="14" key="1">
    <citation type="submission" date="2017-02" db="UniProtKB">
        <authorList>
            <consortium name="WormBaseParasite"/>
        </authorList>
    </citation>
    <scope>IDENTIFICATION</scope>
</reference>
<name>A0A0R3X3R9_HYDTA</name>
<dbReference type="PANTHER" id="PTHR11239">
    <property type="entry name" value="DNA-DIRECTED RNA POLYMERASE"/>
    <property type="match status" value="1"/>
</dbReference>
<keyword evidence="13" id="KW-1185">Reference proteome</keyword>
<dbReference type="InterPro" id="IPR012164">
    <property type="entry name" value="Rpa12/Rpb9/Rpc10/TFS"/>
</dbReference>
<gene>
    <name evidence="12" type="ORF">TTAC_LOCUS7991</name>
</gene>
<evidence type="ECO:0000256" key="7">
    <source>
        <dbReference type="ARBA" id="ARBA00023242"/>
    </source>
</evidence>
<dbReference type="PROSITE" id="PS00466">
    <property type="entry name" value="ZF_TFIIS_1"/>
    <property type="match status" value="1"/>
</dbReference>
<keyword evidence="7" id="KW-0539">Nucleus</keyword>
<dbReference type="InterPro" id="IPR001222">
    <property type="entry name" value="Znf_TFIIS"/>
</dbReference>
<evidence type="ECO:0000256" key="4">
    <source>
        <dbReference type="ARBA" id="ARBA00022723"/>
    </source>
</evidence>
<dbReference type="CDD" id="cd10507">
    <property type="entry name" value="Zn-ribbon_RPA12"/>
    <property type="match status" value="1"/>
</dbReference>
<reference evidence="12 13" key="2">
    <citation type="submission" date="2018-11" db="EMBL/GenBank/DDBJ databases">
        <authorList>
            <consortium name="Pathogen Informatics"/>
        </authorList>
    </citation>
    <scope>NUCLEOTIDE SEQUENCE [LARGE SCALE GENOMIC DNA]</scope>
</reference>
<evidence type="ECO:0000256" key="5">
    <source>
        <dbReference type="ARBA" id="ARBA00022771"/>
    </source>
</evidence>
<evidence type="ECO:0000256" key="9">
    <source>
        <dbReference type="ARBA" id="ARBA00044497"/>
    </source>
</evidence>
<dbReference type="SUPFAM" id="SSF57783">
    <property type="entry name" value="Zinc beta-ribbon"/>
    <property type="match status" value="1"/>
</dbReference>
<dbReference type="Pfam" id="PF01096">
    <property type="entry name" value="Zn_ribbon_TFIIS"/>
    <property type="match status" value="1"/>
</dbReference>
<feature type="domain" description="TFIIS-type" evidence="11">
    <location>
        <begin position="58"/>
        <end position="98"/>
    </location>
</feature>
<dbReference type="GO" id="GO:0003899">
    <property type="term" value="F:DNA-directed RNA polymerase activity"/>
    <property type="evidence" value="ECO:0007669"/>
    <property type="project" value="InterPro"/>
</dbReference>
<accession>A0A0R3X3R9</accession>
<keyword evidence="6" id="KW-0862">Zinc</keyword>
<dbReference type="GO" id="GO:0008270">
    <property type="term" value="F:zinc ion binding"/>
    <property type="evidence" value="ECO:0007669"/>
    <property type="project" value="UniProtKB-KW"/>
</dbReference>
<evidence type="ECO:0000313" key="13">
    <source>
        <dbReference type="Proteomes" id="UP000274429"/>
    </source>
</evidence>
<evidence type="ECO:0000256" key="8">
    <source>
        <dbReference type="ARBA" id="ARBA00031781"/>
    </source>
</evidence>
<keyword evidence="3" id="KW-0240">DNA-directed RNA polymerase</keyword>
<dbReference type="OrthoDB" id="10056816at2759"/>
<keyword evidence="4" id="KW-0479">Metal-binding</keyword>
<dbReference type="STRING" id="6205.A0A0R3X3R9"/>
<dbReference type="PANTHER" id="PTHR11239:SF14">
    <property type="entry name" value="DNA-DIRECTED RNA POLYMERASE I SUBUNIT RPA12"/>
    <property type="match status" value="1"/>
</dbReference>
<dbReference type="EMBL" id="UYWX01020429">
    <property type="protein sequence ID" value="VDM32473.1"/>
    <property type="molecule type" value="Genomic_DNA"/>
</dbReference>
<dbReference type="GO" id="GO:0005736">
    <property type="term" value="C:RNA polymerase I complex"/>
    <property type="evidence" value="ECO:0007669"/>
    <property type="project" value="TreeGrafter"/>
</dbReference>
<comment type="subcellular location">
    <subcellularLocation>
        <location evidence="1">Nucleus</location>
        <location evidence="1">Nucleolus</location>
    </subcellularLocation>
</comment>
<protein>
    <recommendedName>
        <fullName evidence="2">DNA-directed RNA polymerase I subunit RPA12</fullName>
    </recommendedName>
    <alternativeName>
        <fullName evidence="8">DNA-directed RNA polymerase I subunit H</fullName>
    </alternativeName>
</protein>
<evidence type="ECO:0000259" key="11">
    <source>
        <dbReference type="PROSITE" id="PS51133"/>
    </source>
</evidence>
<dbReference type="AlphaFoldDB" id="A0A0R3X3R9"/>
<sequence>MTVAFDSEGASDCNVSSLQSSPYFQKLLAAARKTLRSEEALREAGVCFEESAFDGPSVKRDCYYCGNNRMTYVTMQTRSADEGQTVIYTCTQCKKKEVEHT</sequence>
<evidence type="ECO:0000313" key="14">
    <source>
        <dbReference type="WBParaSite" id="TTAC_0000800601-mRNA-1"/>
    </source>
</evidence>
<evidence type="ECO:0000313" key="12">
    <source>
        <dbReference type="EMBL" id="VDM32473.1"/>
    </source>
</evidence>
<keyword evidence="5 10" id="KW-0863">Zinc-finger</keyword>
<dbReference type="PROSITE" id="PS51133">
    <property type="entry name" value="ZF_TFIIS_2"/>
    <property type="match status" value="1"/>
</dbReference>
<evidence type="ECO:0000256" key="3">
    <source>
        <dbReference type="ARBA" id="ARBA00022478"/>
    </source>
</evidence>
<comment type="function">
    <text evidence="9">Core component of RNA polymerase I (Pol I), a DNA-dependent RNA polymerase which synthesizes ribosomal RNA precursors using the four ribonucleoside triphosphates as substrates. Can mediate Pol I proofreading of the nascent RNA transcript. Anchors into the Pol I active site to monitor transcription fidelity and cleave mis-incorporated 5'-ribonucleotides.</text>
</comment>
<dbReference type="WBParaSite" id="TTAC_0000800601-mRNA-1">
    <property type="protein sequence ID" value="TTAC_0000800601-mRNA-1"/>
    <property type="gene ID" value="TTAC_0000800601"/>
</dbReference>
<evidence type="ECO:0000256" key="1">
    <source>
        <dbReference type="ARBA" id="ARBA00004604"/>
    </source>
</evidence>
<keyword evidence="3" id="KW-0804">Transcription</keyword>